<gene>
    <name evidence="1" type="ORF">DLNHIDIE_00218</name>
</gene>
<reference evidence="1 2" key="1">
    <citation type="submission" date="2019-03" db="EMBL/GenBank/DDBJ databases">
        <title>New insights into Acidothiobacillus thiooxidans sulfur metabolism through coupled gene expression, solution geochemistry, microscopy and spectroscopy analyses.</title>
        <authorList>
            <person name="Camacho D."/>
            <person name="Frazao R."/>
            <person name="Fouillen A."/>
            <person name="Nanci A."/>
            <person name="Lang B.F."/>
            <person name="Apte S.C."/>
            <person name="Baron C."/>
            <person name="Warren L.A."/>
        </authorList>
    </citation>
    <scope>NUCLEOTIDE SEQUENCE [LARGE SCALE GENOMIC DNA]</scope>
    <source>
        <strain evidence="1 2">ATCC 19377</strain>
    </source>
</reference>
<comment type="caution">
    <text evidence="1">The sequence shown here is derived from an EMBL/GenBank/DDBJ whole genome shotgun (WGS) entry which is preliminary data.</text>
</comment>
<organism evidence="1 2">
    <name type="scientific">Acidithiobacillus thiooxidans ATCC 19377</name>
    <dbReference type="NCBI Taxonomy" id="637390"/>
    <lineage>
        <taxon>Bacteria</taxon>
        <taxon>Pseudomonadati</taxon>
        <taxon>Pseudomonadota</taxon>
        <taxon>Acidithiobacillia</taxon>
        <taxon>Acidithiobacillales</taxon>
        <taxon>Acidithiobacillaceae</taxon>
        <taxon>Acidithiobacillus</taxon>
    </lineage>
</organism>
<dbReference type="Proteomes" id="UP000315403">
    <property type="component" value="Unassembled WGS sequence"/>
</dbReference>
<proteinExistence type="predicted"/>
<name>A0A543Q219_ACITH</name>
<dbReference type="EMBL" id="SZUV01000001">
    <property type="protein sequence ID" value="TQN50365.1"/>
    <property type="molecule type" value="Genomic_DNA"/>
</dbReference>
<protein>
    <submittedName>
        <fullName evidence="1">Uncharacterized protein</fullName>
    </submittedName>
</protein>
<dbReference type="AlphaFoldDB" id="A0A543Q219"/>
<evidence type="ECO:0000313" key="1">
    <source>
        <dbReference type="EMBL" id="TQN50365.1"/>
    </source>
</evidence>
<accession>A0A543Q219</accession>
<evidence type="ECO:0000313" key="2">
    <source>
        <dbReference type="Proteomes" id="UP000315403"/>
    </source>
</evidence>
<sequence length="54" mass="5943">MDRLQMVADGDDVMMSANARAYATALSRIAEAFSHQDEEEITRLVQELDGGSIL</sequence>